<comment type="caution">
    <text evidence="2">The sequence shown here is derived from an EMBL/GenBank/DDBJ whole genome shotgun (WGS) entry which is preliminary data.</text>
</comment>
<reference evidence="2" key="1">
    <citation type="submission" date="2019-12" db="EMBL/GenBank/DDBJ databases">
        <title>Genome sequencing and annotation of Brassica cretica.</title>
        <authorList>
            <person name="Studholme D.J."/>
            <person name="Sarris P.F."/>
        </authorList>
    </citation>
    <scope>NUCLEOTIDE SEQUENCE</scope>
    <source>
        <strain evidence="2">PFS-102/07</strain>
        <tissue evidence="2">Leaf</tissue>
    </source>
</reference>
<name>A0A8S9FB51_BRACR</name>
<evidence type="ECO:0000313" key="2">
    <source>
        <dbReference type="EMBL" id="KAF2530323.1"/>
    </source>
</evidence>
<keyword evidence="1" id="KW-1133">Transmembrane helix</keyword>
<evidence type="ECO:0000256" key="1">
    <source>
        <dbReference type="SAM" id="Phobius"/>
    </source>
</evidence>
<gene>
    <name evidence="2" type="ORF">F2Q70_00029491</name>
</gene>
<dbReference type="EMBL" id="QGKY02002305">
    <property type="protein sequence ID" value="KAF2530323.1"/>
    <property type="molecule type" value="Genomic_DNA"/>
</dbReference>
<sequence>MEVPGCWRAPLSTFPMTFVPLAYGAIFFLFAPGRHSLCASVLSGIDLGLESESVFWTAGVGASFDDSFWLLSATAWVSHSQRFTMSFNVQAALCFPLGEPLSAFSGRHSMTRRLVLNLRCHGHVDGSSSRVKTAIFLIPSSGGMRSFVEAWRPILCRTTLRYRHLSLGTWRFRGISALTQEDLYILHPKHPFPSMEPFGVPSRSMGELRGSKTFVGREVLQFLDGTPCVLLFFQVKQQYFSVPGLGEYGLTWSHVILDTDWRRSMTRSSCSLPPLG</sequence>
<protein>
    <submittedName>
        <fullName evidence="2">Uncharacterized protein</fullName>
    </submittedName>
</protein>
<feature type="transmembrane region" description="Helical" evidence="1">
    <location>
        <begin position="12"/>
        <end position="31"/>
    </location>
</feature>
<keyword evidence="1" id="KW-0812">Transmembrane</keyword>
<dbReference type="AlphaFoldDB" id="A0A8S9FB51"/>
<proteinExistence type="predicted"/>
<accession>A0A8S9FB51</accession>
<keyword evidence="1" id="KW-0472">Membrane</keyword>
<organism evidence="2">
    <name type="scientific">Brassica cretica</name>
    <name type="common">Mustard</name>
    <dbReference type="NCBI Taxonomy" id="69181"/>
    <lineage>
        <taxon>Eukaryota</taxon>
        <taxon>Viridiplantae</taxon>
        <taxon>Streptophyta</taxon>
        <taxon>Embryophyta</taxon>
        <taxon>Tracheophyta</taxon>
        <taxon>Spermatophyta</taxon>
        <taxon>Magnoliopsida</taxon>
        <taxon>eudicotyledons</taxon>
        <taxon>Gunneridae</taxon>
        <taxon>Pentapetalae</taxon>
        <taxon>rosids</taxon>
        <taxon>malvids</taxon>
        <taxon>Brassicales</taxon>
        <taxon>Brassicaceae</taxon>
        <taxon>Brassiceae</taxon>
        <taxon>Brassica</taxon>
    </lineage>
</organism>